<name>A0AAN7TT44_9PEZI</name>
<dbReference type="InterPro" id="IPR000086">
    <property type="entry name" value="NUDIX_hydrolase_dom"/>
</dbReference>
<dbReference type="Gene3D" id="3.90.79.10">
    <property type="entry name" value="Nucleoside Triphosphate Pyrophosphohydrolase"/>
    <property type="match status" value="1"/>
</dbReference>
<reference evidence="2" key="1">
    <citation type="submission" date="2023-08" db="EMBL/GenBank/DDBJ databases">
        <title>Black Yeasts Isolated from many extreme environments.</title>
        <authorList>
            <person name="Coleine C."/>
            <person name="Stajich J.E."/>
            <person name="Selbmann L."/>
        </authorList>
    </citation>
    <scope>NUCLEOTIDE SEQUENCE</scope>
    <source>
        <strain evidence="2">CCFEE 5401</strain>
    </source>
</reference>
<dbReference type="SUPFAM" id="SSF55811">
    <property type="entry name" value="Nudix"/>
    <property type="match status" value="1"/>
</dbReference>
<protein>
    <recommendedName>
        <fullName evidence="1">Nudix hydrolase domain-containing protein</fullName>
    </recommendedName>
</protein>
<dbReference type="CDD" id="cd03676">
    <property type="entry name" value="NUDIX_Tnr3_like"/>
    <property type="match status" value="1"/>
</dbReference>
<dbReference type="PANTHER" id="PTHR13622">
    <property type="entry name" value="THIAMIN PYROPHOSPHOKINASE"/>
    <property type="match status" value="1"/>
</dbReference>
<dbReference type="PANTHER" id="PTHR13622:SF8">
    <property type="entry name" value="THIAMIN PYROPHOSPHOKINASE 1"/>
    <property type="match status" value="1"/>
</dbReference>
<evidence type="ECO:0000313" key="2">
    <source>
        <dbReference type="EMBL" id="KAK5115526.1"/>
    </source>
</evidence>
<dbReference type="PROSITE" id="PS51462">
    <property type="entry name" value="NUDIX"/>
    <property type="match status" value="1"/>
</dbReference>
<evidence type="ECO:0000259" key="1">
    <source>
        <dbReference type="PROSITE" id="PS51462"/>
    </source>
</evidence>
<dbReference type="FunFam" id="3.90.79.10:FF:000019">
    <property type="entry name" value="Thiamin pyrophosphokinase, putative"/>
    <property type="match status" value="1"/>
</dbReference>
<comment type="caution">
    <text evidence="2">The sequence shown here is derived from an EMBL/GenBank/DDBJ whole genome shotgun (WGS) entry which is preliminary data.</text>
</comment>
<dbReference type="Proteomes" id="UP001310890">
    <property type="component" value="Unassembled WGS sequence"/>
</dbReference>
<organism evidence="2 3">
    <name type="scientific">Meristemomyces frigidus</name>
    <dbReference type="NCBI Taxonomy" id="1508187"/>
    <lineage>
        <taxon>Eukaryota</taxon>
        <taxon>Fungi</taxon>
        <taxon>Dikarya</taxon>
        <taxon>Ascomycota</taxon>
        <taxon>Pezizomycotina</taxon>
        <taxon>Dothideomycetes</taxon>
        <taxon>Dothideomycetidae</taxon>
        <taxon>Mycosphaerellales</taxon>
        <taxon>Teratosphaeriaceae</taxon>
        <taxon>Meristemomyces</taxon>
    </lineage>
</organism>
<evidence type="ECO:0000313" key="3">
    <source>
        <dbReference type="Proteomes" id="UP001310890"/>
    </source>
</evidence>
<dbReference type="InterPro" id="IPR015797">
    <property type="entry name" value="NUDIX_hydrolase-like_dom_sf"/>
</dbReference>
<accession>A0AAN7TT44</accession>
<dbReference type="GO" id="GO:0044715">
    <property type="term" value="F:8-oxo-dGDP phosphatase activity"/>
    <property type="evidence" value="ECO:0007669"/>
    <property type="project" value="TreeGrafter"/>
</dbReference>
<proteinExistence type="predicted"/>
<sequence>MAQHYYKLYLPYDDQPHGYMLPEIVLKMPWISDFSIDHDVNRAVRVLDNSSGKHTAKAVNDAFAKLVNICIERNLFDLLCGRHSEPFTIFGARYDQPVHIERFAAALFGVMQRGAHMVAYTYNPSAEIRLWIGRRSAHIYTYPGMLDTTVAGGIKSGASPLRTIVEEADEEASLSSEFVRENVRSRGAISHISLTGRGFPGEQGLAMPDYIYVYDIKLPSDVVPKPHDEEVGEFYCMTVPEVQAALLKQEFKPDSACVLIDFLMRHSVITAENEPDFINITMRLHRRLPFKLG</sequence>
<feature type="domain" description="Nudix hydrolase" evidence="1">
    <location>
        <begin position="112"/>
        <end position="261"/>
    </location>
</feature>
<dbReference type="AlphaFoldDB" id="A0AAN7TT44"/>
<dbReference type="EMBL" id="JAVRRL010000012">
    <property type="protein sequence ID" value="KAK5115526.1"/>
    <property type="molecule type" value="Genomic_DNA"/>
</dbReference>
<gene>
    <name evidence="2" type="ORF">LTR62_001185</name>
</gene>